<organism evidence="7 8">
    <name type="scientific">Methylocaldum szegediense</name>
    <dbReference type="NCBI Taxonomy" id="73780"/>
    <lineage>
        <taxon>Bacteria</taxon>
        <taxon>Pseudomonadati</taxon>
        <taxon>Pseudomonadota</taxon>
        <taxon>Gammaproteobacteria</taxon>
        <taxon>Methylococcales</taxon>
        <taxon>Methylococcaceae</taxon>
        <taxon>Methylocaldum</taxon>
    </lineage>
</organism>
<comment type="similarity">
    <text evidence="1">Belongs to the ABC transporter superfamily.</text>
</comment>
<name>A0ABM9I744_9GAMM</name>
<dbReference type="GO" id="GO:0005524">
    <property type="term" value="F:ATP binding"/>
    <property type="evidence" value="ECO:0007669"/>
    <property type="project" value="UniProtKB-KW"/>
</dbReference>
<accession>A0ABM9I744</accession>
<dbReference type="InterPro" id="IPR003593">
    <property type="entry name" value="AAA+_ATPase"/>
</dbReference>
<dbReference type="PROSITE" id="PS50893">
    <property type="entry name" value="ABC_TRANSPORTER_2"/>
    <property type="match status" value="1"/>
</dbReference>
<dbReference type="InterPro" id="IPR050763">
    <property type="entry name" value="ABC_transporter_ATP-binding"/>
</dbReference>
<protein>
    <submittedName>
        <fullName evidence="7">ABC-2 type transport system ATP-binding protein</fullName>
    </submittedName>
</protein>
<dbReference type="PANTHER" id="PTHR42711">
    <property type="entry name" value="ABC TRANSPORTER ATP-BINDING PROTEIN"/>
    <property type="match status" value="1"/>
</dbReference>
<dbReference type="CDD" id="cd03230">
    <property type="entry name" value="ABC_DR_subfamily_A"/>
    <property type="match status" value="1"/>
</dbReference>
<evidence type="ECO:0000256" key="1">
    <source>
        <dbReference type="ARBA" id="ARBA00005417"/>
    </source>
</evidence>
<dbReference type="RefSeq" id="WP_051331500.1">
    <property type="nucleotide sequence ID" value="NZ_OX458333.1"/>
</dbReference>
<evidence type="ECO:0000313" key="8">
    <source>
        <dbReference type="Proteomes" id="UP001162030"/>
    </source>
</evidence>
<dbReference type="InterPro" id="IPR027417">
    <property type="entry name" value="P-loop_NTPase"/>
</dbReference>
<feature type="domain" description="ABC transporter" evidence="6">
    <location>
        <begin position="5"/>
        <end position="232"/>
    </location>
</feature>
<dbReference type="EMBL" id="OX458333">
    <property type="protein sequence ID" value="CAI8934979.1"/>
    <property type="molecule type" value="Genomic_DNA"/>
</dbReference>
<proteinExistence type="inferred from homology"/>
<dbReference type="Proteomes" id="UP001162030">
    <property type="component" value="Chromosome"/>
</dbReference>
<evidence type="ECO:0000256" key="2">
    <source>
        <dbReference type="ARBA" id="ARBA00022448"/>
    </source>
</evidence>
<reference evidence="7 8" key="1">
    <citation type="submission" date="2023-03" db="EMBL/GenBank/DDBJ databases">
        <authorList>
            <person name="Pearce D."/>
        </authorList>
    </citation>
    <scope>NUCLEOTIDE SEQUENCE [LARGE SCALE GENOMIC DNA]</scope>
    <source>
        <strain evidence="7">Msz</strain>
    </source>
</reference>
<keyword evidence="3" id="KW-0536">Nodulation</keyword>
<evidence type="ECO:0000259" key="6">
    <source>
        <dbReference type="PROSITE" id="PS50893"/>
    </source>
</evidence>
<dbReference type="Gene3D" id="3.40.50.300">
    <property type="entry name" value="P-loop containing nucleotide triphosphate hydrolases"/>
    <property type="match status" value="1"/>
</dbReference>
<keyword evidence="4" id="KW-0547">Nucleotide-binding</keyword>
<gene>
    <name evidence="7" type="ORF">MSZNOR_4121</name>
</gene>
<keyword evidence="2" id="KW-0813">Transport</keyword>
<keyword evidence="8" id="KW-1185">Reference proteome</keyword>
<keyword evidence="5 7" id="KW-0067">ATP-binding</keyword>
<evidence type="ECO:0000256" key="4">
    <source>
        <dbReference type="ARBA" id="ARBA00022741"/>
    </source>
</evidence>
<dbReference type="InterPro" id="IPR003439">
    <property type="entry name" value="ABC_transporter-like_ATP-bd"/>
</dbReference>
<evidence type="ECO:0000256" key="3">
    <source>
        <dbReference type="ARBA" id="ARBA00022458"/>
    </source>
</evidence>
<sequence length="235" mass="26043">MIPAIEVCGLIKTYPGGARVLNGLSFNVGTGEVFGLVGENGAGKSTLIKILATLLTPSAGQVRILGLDTREYPARIKRRLGVATQDSHLDVRLSVRQNLRFHGRYFGLDSRKIDHAADCWLERLGLTDKAVERVYRLSGGTRRRLMLAKAFLTDPDLVILDEPTAGLDPKARLQVWEAIRVFRRQNKTILLSTHHHEEVRALCDRLLLLREGRGECLKTLQEPAAPFSEGAVSLS</sequence>
<dbReference type="PANTHER" id="PTHR42711:SF5">
    <property type="entry name" value="ABC TRANSPORTER ATP-BINDING PROTEIN NATA"/>
    <property type="match status" value="1"/>
</dbReference>
<dbReference type="SMART" id="SM00382">
    <property type="entry name" value="AAA"/>
    <property type="match status" value="1"/>
</dbReference>
<dbReference type="Pfam" id="PF00005">
    <property type="entry name" value="ABC_tran"/>
    <property type="match status" value="1"/>
</dbReference>
<evidence type="ECO:0000313" key="7">
    <source>
        <dbReference type="EMBL" id="CAI8934979.1"/>
    </source>
</evidence>
<dbReference type="SUPFAM" id="SSF52540">
    <property type="entry name" value="P-loop containing nucleoside triphosphate hydrolases"/>
    <property type="match status" value="1"/>
</dbReference>
<evidence type="ECO:0000256" key="5">
    <source>
        <dbReference type="ARBA" id="ARBA00022840"/>
    </source>
</evidence>